<dbReference type="OrthoDB" id="2269034at2759"/>
<name>A0A9Q5I0K5_SANBA</name>
<comment type="caution">
    <text evidence="2">The sequence shown here is derived from an EMBL/GenBank/DDBJ whole genome shotgun (WGS) entry which is preliminary data.</text>
</comment>
<reference evidence="2" key="1">
    <citation type="submission" date="2016-06" db="EMBL/GenBank/DDBJ databases">
        <title>Draft Genome sequence of the fungus Inonotus baumii.</title>
        <authorList>
            <person name="Zhu H."/>
            <person name="Lin W."/>
        </authorList>
    </citation>
    <scope>NUCLEOTIDE SEQUENCE</scope>
    <source>
        <strain evidence="2">821</strain>
    </source>
</reference>
<dbReference type="InterPro" id="IPR001810">
    <property type="entry name" value="F-box_dom"/>
</dbReference>
<feature type="domain" description="F-box" evidence="1">
    <location>
        <begin position="14"/>
        <end position="77"/>
    </location>
</feature>
<dbReference type="EMBL" id="LNZH02000156">
    <property type="protein sequence ID" value="OCB89424.1"/>
    <property type="molecule type" value="Genomic_DNA"/>
</dbReference>
<accession>A0A9Q5I0K5</accession>
<protein>
    <recommendedName>
        <fullName evidence="1">F-box domain-containing protein</fullName>
    </recommendedName>
</protein>
<dbReference type="Gene3D" id="3.80.10.10">
    <property type="entry name" value="Ribonuclease Inhibitor"/>
    <property type="match status" value="1"/>
</dbReference>
<dbReference type="InterPro" id="IPR032675">
    <property type="entry name" value="LRR_dom_sf"/>
</dbReference>
<evidence type="ECO:0000259" key="1">
    <source>
        <dbReference type="PROSITE" id="PS50181"/>
    </source>
</evidence>
<dbReference type="Proteomes" id="UP000757232">
    <property type="component" value="Unassembled WGS sequence"/>
</dbReference>
<dbReference type="AlphaFoldDB" id="A0A9Q5I0K5"/>
<sequence length="505" mass="57440">MRIHARSLGMYKSASYVDNLPDEILREILLRTLPRQFFDMDLFVSPRYSIVLPVHLSQVSRRWRGISLSTGELWSYLSLVVNESTTRQLRKLTRIFDVFLERTGRCPLNFRLECRLSNKETIKAGHHIISTILTQQRRWKDVQFLWQGLNPSHGFGNLQMNDMPLLRTFVVDISICTAEGALIYPKLDLEKSQQLEALVVRNGVALEFGETPKYRLSKCAVNIPLKCMNIASPRTCRDILKGSPNLQSLDFRTGPDVESPSLESGEGNMLLHRGLKKLDLRYGLHSEFLIDGLCLPGLKELYYVDGSLGTGGNTLLRFVQRSKPALTSFTIHGTYIRVALLIEVLRHLPTITHLTLLSCPLNASFIHAFEIPNDTELPPAVSKVNVSVLCPRLRSLHISCSSLYQSFELPFVDALNLMIESRRRSLKTLNKVTVHAAPRRVEYYAPLDRERIDHLKSCLESGRMVCIDSVEELPSSIAMAEGLRRMRKAGKSNTSHVNRWRNFKS</sequence>
<gene>
    <name evidence="2" type="ORF">A7U60_g3400</name>
</gene>
<organism evidence="2 3">
    <name type="scientific">Sanghuangporus baumii</name>
    <name type="common">Phellinus baumii</name>
    <dbReference type="NCBI Taxonomy" id="108892"/>
    <lineage>
        <taxon>Eukaryota</taxon>
        <taxon>Fungi</taxon>
        <taxon>Dikarya</taxon>
        <taxon>Basidiomycota</taxon>
        <taxon>Agaricomycotina</taxon>
        <taxon>Agaricomycetes</taxon>
        <taxon>Hymenochaetales</taxon>
        <taxon>Hymenochaetaceae</taxon>
        <taxon>Sanghuangporus</taxon>
    </lineage>
</organism>
<evidence type="ECO:0000313" key="2">
    <source>
        <dbReference type="EMBL" id="OCB89424.1"/>
    </source>
</evidence>
<proteinExistence type="predicted"/>
<dbReference type="SUPFAM" id="SSF52047">
    <property type="entry name" value="RNI-like"/>
    <property type="match status" value="1"/>
</dbReference>
<evidence type="ECO:0000313" key="3">
    <source>
        <dbReference type="Proteomes" id="UP000757232"/>
    </source>
</evidence>
<dbReference type="PROSITE" id="PS50181">
    <property type="entry name" value="FBOX"/>
    <property type="match status" value="1"/>
</dbReference>
<keyword evidence="3" id="KW-1185">Reference proteome</keyword>